<reference evidence="1" key="1">
    <citation type="submission" date="2020-02" db="EMBL/GenBank/DDBJ databases">
        <authorList>
            <person name="Meier V. D."/>
        </authorList>
    </citation>
    <scope>NUCLEOTIDE SEQUENCE</scope>
    <source>
        <strain evidence="1">AVDCRST_MAG51</strain>
    </source>
</reference>
<sequence length="26" mass="2930">GARSCKRAVRCLRSRRRVHASRFGSG</sequence>
<gene>
    <name evidence="1" type="ORF">AVDCRST_MAG51-3527</name>
</gene>
<protein>
    <submittedName>
        <fullName evidence="1">Uncharacterized protein</fullName>
    </submittedName>
</protein>
<evidence type="ECO:0000313" key="1">
    <source>
        <dbReference type="EMBL" id="CAA9444436.1"/>
    </source>
</evidence>
<organism evidence="1">
    <name type="scientific">uncultured Ramlibacter sp</name>
    <dbReference type="NCBI Taxonomy" id="260755"/>
    <lineage>
        <taxon>Bacteria</taxon>
        <taxon>Pseudomonadati</taxon>
        <taxon>Pseudomonadota</taxon>
        <taxon>Betaproteobacteria</taxon>
        <taxon>Burkholderiales</taxon>
        <taxon>Comamonadaceae</taxon>
        <taxon>Ramlibacter</taxon>
        <taxon>environmental samples</taxon>
    </lineage>
</organism>
<proteinExistence type="predicted"/>
<dbReference type="EMBL" id="CADCUX010000776">
    <property type="protein sequence ID" value="CAA9444436.1"/>
    <property type="molecule type" value="Genomic_DNA"/>
</dbReference>
<feature type="non-terminal residue" evidence="1">
    <location>
        <position position="26"/>
    </location>
</feature>
<name>A0A6J4QLR6_9BURK</name>
<dbReference type="AlphaFoldDB" id="A0A6J4QLR6"/>
<accession>A0A6J4QLR6</accession>
<feature type="non-terminal residue" evidence="1">
    <location>
        <position position="1"/>
    </location>
</feature>